<dbReference type="EMBL" id="RDQH01000329">
    <property type="protein sequence ID" value="RXI04428.1"/>
    <property type="molecule type" value="Genomic_DNA"/>
</dbReference>
<sequence>MAKPKALRRTIDSYTVKPINKTVRKKVNKQTLRILELLVFEDIKVDIEDVVVGVDIVGGVEKTQVLRGACTA</sequence>
<protein>
    <submittedName>
        <fullName evidence="1">Uncharacterized protein</fullName>
    </submittedName>
</protein>
<gene>
    <name evidence="1" type="ORF">DVH24_038702</name>
</gene>
<dbReference type="Proteomes" id="UP000290289">
    <property type="component" value="Chromosome 3"/>
</dbReference>
<proteinExistence type="predicted"/>
<accession>A0A498KAC5</accession>
<organism evidence="1 2">
    <name type="scientific">Malus domestica</name>
    <name type="common">Apple</name>
    <name type="synonym">Pyrus malus</name>
    <dbReference type="NCBI Taxonomy" id="3750"/>
    <lineage>
        <taxon>Eukaryota</taxon>
        <taxon>Viridiplantae</taxon>
        <taxon>Streptophyta</taxon>
        <taxon>Embryophyta</taxon>
        <taxon>Tracheophyta</taxon>
        <taxon>Spermatophyta</taxon>
        <taxon>Magnoliopsida</taxon>
        <taxon>eudicotyledons</taxon>
        <taxon>Gunneridae</taxon>
        <taxon>Pentapetalae</taxon>
        <taxon>rosids</taxon>
        <taxon>fabids</taxon>
        <taxon>Rosales</taxon>
        <taxon>Rosaceae</taxon>
        <taxon>Amygdaloideae</taxon>
        <taxon>Maleae</taxon>
        <taxon>Malus</taxon>
    </lineage>
</organism>
<keyword evidence="2" id="KW-1185">Reference proteome</keyword>
<evidence type="ECO:0000313" key="2">
    <source>
        <dbReference type="Proteomes" id="UP000290289"/>
    </source>
</evidence>
<name>A0A498KAC5_MALDO</name>
<reference evidence="1 2" key="1">
    <citation type="submission" date="2018-10" db="EMBL/GenBank/DDBJ databases">
        <title>A high-quality apple genome assembly.</title>
        <authorList>
            <person name="Hu J."/>
        </authorList>
    </citation>
    <scope>NUCLEOTIDE SEQUENCE [LARGE SCALE GENOMIC DNA]</scope>
    <source>
        <strain evidence="2">cv. HFTH1</strain>
        <tissue evidence="1">Young leaf</tissue>
    </source>
</reference>
<evidence type="ECO:0000313" key="1">
    <source>
        <dbReference type="EMBL" id="RXI04428.1"/>
    </source>
</evidence>
<comment type="caution">
    <text evidence="1">The sequence shown here is derived from an EMBL/GenBank/DDBJ whole genome shotgun (WGS) entry which is preliminary data.</text>
</comment>
<dbReference type="AlphaFoldDB" id="A0A498KAC5"/>